<dbReference type="InterPro" id="IPR044730">
    <property type="entry name" value="RNase_H-like_dom_plant"/>
</dbReference>
<proteinExistence type="predicted"/>
<keyword evidence="2" id="KW-1185">Reference proteome</keyword>
<gene>
    <name evidence="1" type="ORF">J1N35_031600</name>
</gene>
<dbReference type="InterPro" id="IPR053151">
    <property type="entry name" value="RNase_H-like"/>
</dbReference>
<evidence type="ECO:0008006" key="3">
    <source>
        <dbReference type="Google" id="ProtNLM"/>
    </source>
</evidence>
<feature type="non-terminal residue" evidence="1">
    <location>
        <position position="1"/>
    </location>
</feature>
<accession>A0A9D3V214</accession>
<dbReference type="InterPro" id="IPR036397">
    <property type="entry name" value="RNaseH_sf"/>
</dbReference>
<evidence type="ECO:0000313" key="2">
    <source>
        <dbReference type="Proteomes" id="UP000828251"/>
    </source>
</evidence>
<dbReference type="EMBL" id="JAIQCV010000009">
    <property type="protein sequence ID" value="KAH1066613.1"/>
    <property type="molecule type" value="Genomic_DNA"/>
</dbReference>
<dbReference type="GO" id="GO:0003676">
    <property type="term" value="F:nucleic acid binding"/>
    <property type="evidence" value="ECO:0007669"/>
    <property type="project" value="InterPro"/>
</dbReference>
<organism evidence="1 2">
    <name type="scientific">Gossypium stocksii</name>
    <dbReference type="NCBI Taxonomy" id="47602"/>
    <lineage>
        <taxon>Eukaryota</taxon>
        <taxon>Viridiplantae</taxon>
        <taxon>Streptophyta</taxon>
        <taxon>Embryophyta</taxon>
        <taxon>Tracheophyta</taxon>
        <taxon>Spermatophyta</taxon>
        <taxon>Magnoliopsida</taxon>
        <taxon>eudicotyledons</taxon>
        <taxon>Gunneridae</taxon>
        <taxon>Pentapetalae</taxon>
        <taxon>rosids</taxon>
        <taxon>malvids</taxon>
        <taxon>Malvales</taxon>
        <taxon>Malvaceae</taxon>
        <taxon>Malvoideae</taxon>
        <taxon>Gossypium</taxon>
    </lineage>
</organism>
<reference evidence="1 2" key="1">
    <citation type="journal article" date="2021" name="Plant Biotechnol. J.">
        <title>Multi-omics assisted identification of the key and species-specific regulatory components of drought-tolerant mechanisms in Gossypium stocksii.</title>
        <authorList>
            <person name="Yu D."/>
            <person name="Ke L."/>
            <person name="Zhang D."/>
            <person name="Wu Y."/>
            <person name="Sun Y."/>
            <person name="Mei J."/>
            <person name="Sun J."/>
            <person name="Sun Y."/>
        </authorList>
    </citation>
    <scope>NUCLEOTIDE SEQUENCE [LARGE SCALE GENOMIC DNA]</scope>
    <source>
        <strain evidence="2">cv. E1</strain>
        <tissue evidence="1">Leaf</tissue>
    </source>
</reference>
<evidence type="ECO:0000313" key="1">
    <source>
        <dbReference type="EMBL" id="KAH1066613.1"/>
    </source>
</evidence>
<comment type="caution">
    <text evidence="1">The sequence shown here is derived from an EMBL/GenBank/DDBJ whole genome shotgun (WGS) entry which is preliminary data.</text>
</comment>
<name>A0A9D3V214_9ROSI</name>
<protein>
    <recommendedName>
        <fullName evidence="3">RNase H type-1 domain-containing protein</fullName>
    </recommendedName>
</protein>
<dbReference type="AlphaFoldDB" id="A0A9D3V214"/>
<dbReference type="CDD" id="cd06222">
    <property type="entry name" value="RNase_H_like"/>
    <property type="match status" value="1"/>
</dbReference>
<sequence>RLSGMIFFLACYRKERVLWFWCPPCYGGVKFNVCEVVFEDDVGCGGVLRDLDGVARALFSGSTTAKDSFAAEVGAISIAFDMFTEMGWNGKSLLCIEVGSLEVSNWIENKGLRPWSLGSLFKDVEFRLSIIRNVSFSRDGNCGTNLAFALAVAGLKRQSMFKAWW</sequence>
<dbReference type="OrthoDB" id="994530at2759"/>
<dbReference type="Gene3D" id="3.30.420.10">
    <property type="entry name" value="Ribonuclease H-like superfamily/Ribonuclease H"/>
    <property type="match status" value="1"/>
</dbReference>
<dbReference type="Proteomes" id="UP000828251">
    <property type="component" value="Unassembled WGS sequence"/>
</dbReference>
<dbReference type="PANTHER" id="PTHR47723:SF22">
    <property type="entry name" value="RNASE H TYPE-1 DOMAIN-CONTAINING PROTEIN"/>
    <property type="match status" value="1"/>
</dbReference>
<dbReference type="PANTHER" id="PTHR47723">
    <property type="entry name" value="OS05G0353850 PROTEIN"/>
    <property type="match status" value="1"/>
</dbReference>